<dbReference type="InterPro" id="IPR050843">
    <property type="entry name" value="Glycosyl_Hydrlase_38"/>
</dbReference>
<accession>A0A371IDN0</accession>
<evidence type="ECO:0000313" key="3">
    <source>
        <dbReference type="EMBL" id="RDY13085.1"/>
    </source>
</evidence>
<dbReference type="PANTHER" id="PTHR11607">
    <property type="entry name" value="ALPHA-MANNOSIDASE"/>
    <property type="match status" value="1"/>
</dbReference>
<gene>
    <name evidence="3" type="ORF">CR513_02040</name>
</gene>
<name>A0A371IDN0_MUCPR</name>
<dbReference type="PANTHER" id="PTHR11607:SF61">
    <property type="entry name" value="ALPHA-MANNOSIDASE"/>
    <property type="match status" value="1"/>
</dbReference>
<dbReference type="EMBL" id="QJKJ01000346">
    <property type="protein sequence ID" value="RDY13085.1"/>
    <property type="molecule type" value="Genomic_DNA"/>
</dbReference>
<dbReference type="Proteomes" id="UP000257109">
    <property type="component" value="Unassembled WGS sequence"/>
</dbReference>
<proteinExistence type="predicted"/>
<keyword evidence="4" id="KW-1185">Reference proteome</keyword>
<reference evidence="3" key="1">
    <citation type="submission" date="2018-05" db="EMBL/GenBank/DDBJ databases">
        <title>Draft genome of Mucuna pruriens seed.</title>
        <authorList>
            <person name="Nnadi N.E."/>
            <person name="Vos R."/>
            <person name="Hasami M.H."/>
            <person name="Devisetty U.K."/>
            <person name="Aguiy J.C."/>
        </authorList>
    </citation>
    <scope>NUCLEOTIDE SEQUENCE [LARGE SCALE GENOMIC DNA]</scope>
    <source>
        <strain evidence="3">JCA_2017</strain>
    </source>
</reference>
<feature type="domain" description="Glycosyl hydrolase family 38 C-terminal" evidence="1">
    <location>
        <begin position="24"/>
        <end position="90"/>
    </location>
</feature>
<dbReference type="GO" id="GO:0004559">
    <property type="term" value="F:alpha-mannosidase activity"/>
    <property type="evidence" value="ECO:0007669"/>
    <property type="project" value="InterPro"/>
</dbReference>
<dbReference type="InterPro" id="IPR011682">
    <property type="entry name" value="Glyco_hydro_38_C"/>
</dbReference>
<dbReference type="Gene3D" id="2.60.40.1360">
    <property type="match status" value="1"/>
</dbReference>
<protein>
    <recommendedName>
        <fullName evidence="5">Alpha-mannosidase</fullName>
    </recommendedName>
</protein>
<organism evidence="3 4">
    <name type="scientific">Mucuna pruriens</name>
    <name type="common">Velvet bean</name>
    <name type="synonym">Dolichos pruriens</name>
    <dbReference type="NCBI Taxonomy" id="157652"/>
    <lineage>
        <taxon>Eukaryota</taxon>
        <taxon>Viridiplantae</taxon>
        <taxon>Streptophyta</taxon>
        <taxon>Embryophyta</taxon>
        <taxon>Tracheophyta</taxon>
        <taxon>Spermatophyta</taxon>
        <taxon>Magnoliopsida</taxon>
        <taxon>eudicotyledons</taxon>
        <taxon>Gunneridae</taxon>
        <taxon>Pentapetalae</taxon>
        <taxon>rosids</taxon>
        <taxon>fabids</taxon>
        <taxon>Fabales</taxon>
        <taxon>Fabaceae</taxon>
        <taxon>Papilionoideae</taxon>
        <taxon>50 kb inversion clade</taxon>
        <taxon>NPAAA clade</taxon>
        <taxon>indigoferoid/millettioid clade</taxon>
        <taxon>Phaseoleae</taxon>
        <taxon>Mucuna</taxon>
    </lineage>
</organism>
<dbReference type="InterPro" id="IPR011013">
    <property type="entry name" value="Gal_mutarotase_sf_dom"/>
</dbReference>
<dbReference type="Pfam" id="PF07748">
    <property type="entry name" value="Glyco_hydro_38C"/>
    <property type="match status" value="1"/>
</dbReference>
<evidence type="ECO:0000259" key="1">
    <source>
        <dbReference type="Pfam" id="PF07748"/>
    </source>
</evidence>
<dbReference type="FunFam" id="2.60.40.1360:FF:000001">
    <property type="entry name" value="Alpha-mannosidase"/>
    <property type="match status" value="1"/>
</dbReference>
<dbReference type="InterPro" id="IPR041147">
    <property type="entry name" value="GH38_C"/>
</dbReference>
<comment type="caution">
    <text evidence="3">The sequence shown here is derived from an EMBL/GenBank/DDBJ whole genome shotgun (WGS) entry which is preliminary data.</text>
</comment>
<feature type="domain" description="Glycosyl hydrolases family 38 C-terminal" evidence="2">
    <location>
        <begin position="172"/>
        <end position="276"/>
    </location>
</feature>
<dbReference type="Pfam" id="PF17677">
    <property type="entry name" value="Glyco_hydro38C2"/>
    <property type="match status" value="1"/>
</dbReference>
<dbReference type="SUPFAM" id="SSF74650">
    <property type="entry name" value="Galactose mutarotase-like"/>
    <property type="match status" value="1"/>
</dbReference>
<evidence type="ECO:0000313" key="4">
    <source>
        <dbReference type="Proteomes" id="UP000257109"/>
    </source>
</evidence>
<dbReference type="GO" id="GO:0006013">
    <property type="term" value="P:mannose metabolic process"/>
    <property type="evidence" value="ECO:0007669"/>
    <property type="project" value="InterPro"/>
</dbReference>
<dbReference type="STRING" id="157652.A0A371IDN0"/>
<evidence type="ECO:0000259" key="2">
    <source>
        <dbReference type="Pfam" id="PF17677"/>
    </source>
</evidence>
<dbReference type="AlphaFoldDB" id="A0A371IDN0"/>
<dbReference type="GO" id="GO:0030246">
    <property type="term" value="F:carbohydrate binding"/>
    <property type="evidence" value="ECO:0007669"/>
    <property type="project" value="InterPro"/>
</dbReference>
<evidence type="ECO:0008006" key="5">
    <source>
        <dbReference type="Google" id="ProtNLM"/>
    </source>
</evidence>
<dbReference type="Gene3D" id="2.70.98.30">
    <property type="entry name" value="Golgi alpha-mannosidase II, domain 4"/>
    <property type="match status" value="1"/>
</dbReference>
<dbReference type="OrthoDB" id="2016903at2759"/>
<sequence>IGPIPIVDGVGKEVITQMTANMVRDHRDDWPLQVNEPVAGNYYPLNLGIYIKDKKSELSVLVDRATGGGSIKDGQVELMLHRCILFDDGRGVNEGLHEQVCQNDRCQGLTLRGNYYVGIHNLGAGSRWRRTTGQEVYSPLLLAFAHENLGNWKAFHVTKGTVIDPNYSLPLNVALITLEELDDGTVLLRLAHLYEPGEDAQLSTLTKVELKKMFATKTIKQLIEVSLSANQEKSKMKKKTWNVAGEKGQESKAVRGGPVNNVNLVVELGPMEIRTFLLKF</sequence>
<feature type="non-terminal residue" evidence="3">
    <location>
        <position position="1"/>
    </location>
</feature>